<dbReference type="Gene3D" id="3.40.50.620">
    <property type="entry name" value="HUPs"/>
    <property type="match status" value="1"/>
</dbReference>
<evidence type="ECO:0000259" key="2">
    <source>
        <dbReference type="Pfam" id="PF02698"/>
    </source>
</evidence>
<keyword evidence="1" id="KW-0812">Transmembrane</keyword>
<evidence type="ECO:0000313" key="3">
    <source>
        <dbReference type="EMBL" id="SKB99168.1"/>
    </source>
</evidence>
<dbReference type="InterPro" id="IPR014729">
    <property type="entry name" value="Rossmann-like_a/b/a_fold"/>
</dbReference>
<gene>
    <name evidence="3" type="ORF">SAMN05660293_03374</name>
</gene>
<dbReference type="Pfam" id="PF02698">
    <property type="entry name" value="DUF218"/>
    <property type="match status" value="1"/>
</dbReference>
<sequence length="257" mass="28998">MFYFLSKAIDFIAMPLSIVFVLLLYSLFTQNRKRRKSTAITAFILLYLISNTFLVNTALNWWEPKPVNMNELDGQYDVGILLSGGLMDSNHPAEDHAVLGKRGDRVLQTYLLYKAGKIKKILITGSSSGELMLEGKGETRQAADLMVQWGVPPGDILFEEKARNTRENAMFSSIILRKRFPAGKYLLITSAFHMRRSAGCFAKVGIRTATFPADFYGGYYSLRLHDFLVPSPDAIAGFSMLWHEWIGNVVYKLVGYT</sequence>
<dbReference type="Proteomes" id="UP000190897">
    <property type="component" value="Unassembled WGS sequence"/>
</dbReference>
<dbReference type="EMBL" id="FUZA01000004">
    <property type="protein sequence ID" value="SKB99168.1"/>
    <property type="molecule type" value="Genomic_DNA"/>
</dbReference>
<accession>A0A1T5FSL3</accession>
<dbReference type="GO" id="GO:0000270">
    <property type="term" value="P:peptidoglycan metabolic process"/>
    <property type="evidence" value="ECO:0007669"/>
    <property type="project" value="TreeGrafter"/>
</dbReference>
<organism evidence="3 4">
    <name type="scientific">Dyadobacter psychrophilus</name>
    <dbReference type="NCBI Taxonomy" id="651661"/>
    <lineage>
        <taxon>Bacteria</taxon>
        <taxon>Pseudomonadati</taxon>
        <taxon>Bacteroidota</taxon>
        <taxon>Cytophagia</taxon>
        <taxon>Cytophagales</taxon>
        <taxon>Spirosomataceae</taxon>
        <taxon>Dyadobacter</taxon>
    </lineage>
</organism>
<dbReference type="PANTHER" id="PTHR30336">
    <property type="entry name" value="INNER MEMBRANE PROTEIN, PROBABLE PERMEASE"/>
    <property type="match status" value="1"/>
</dbReference>
<keyword evidence="1" id="KW-0472">Membrane</keyword>
<dbReference type="InterPro" id="IPR051599">
    <property type="entry name" value="Cell_Envelope_Assoc"/>
</dbReference>
<feature type="transmembrane region" description="Helical" evidence="1">
    <location>
        <begin position="40"/>
        <end position="62"/>
    </location>
</feature>
<dbReference type="GO" id="GO:0005886">
    <property type="term" value="C:plasma membrane"/>
    <property type="evidence" value="ECO:0007669"/>
    <property type="project" value="TreeGrafter"/>
</dbReference>
<keyword evidence="4" id="KW-1185">Reference proteome</keyword>
<keyword evidence="1" id="KW-1133">Transmembrane helix</keyword>
<feature type="transmembrane region" description="Helical" evidence="1">
    <location>
        <begin position="12"/>
        <end position="28"/>
    </location>
</feature>
<dbReference type="OrthoDB" id="9782395at2"/>
<dbReference type="GO" id="GO:0043164">
    <property type="term" value="P:Gram-negative-bacterium-type cell wall biogenesis"/>
    <property type="evidence" value="ECO:0007669"/>
    <property type="project" value="TreeGrafter"/>
</dbReference>
<evidence type="ECO:0000313" key="4">
    <source>
        <dbReference type="Proteomes" id="UP000190897"/>
    </source>
</evidence>
<dbReference type="AlphaFoldDB" id="A0A1T5FSL3"/>
<dbReference type="RefSeq" id="WP_082215896.1">
    <property type="nucleotide sequence ID" value="NZ_FUZA01000004.1"/>
</dbReference>
<dbReference type="InterPro" id="IPR003848">
    <property type="entry name" value="DUF218"/>
</dbReference>
<evidence type="ECO:0000256" key="1">
    <source>
        <dbReference type="SAM" id="Phobius"/>
    </source>
</evidence>
<protein>
    <submittedName>
        <fullName evidence="3">Uncharacterized SAM-binding protein YcdF, DUF218 family</fullName>
    </submittedName>
</protein>
<reference evidence="4" key="1">
    <citation type="submission" date="2017-02" db="EMBL/GenBank/DDBJ databases">
        <authorList>
            <person name="Varghese N."/>
            <person name="Submissions S."/>
        </authorList>
    </citation>
    <scope>NUCLEOTIDE SEQUENCE [LARGE SCALE GENOMIC DNA]</scope>
    <source>
        <strain evidence="4">DSM 22270</strain>
    </source>
</reference>
<dbReference type="PANTHER" id="PTHR30336:SF4">
    <property type="entry name" value="ENVELOPE BIOGENESIS FACTOR ELYC"/>
    <property type="match status" value="1"/>
</dbReference>
<proteinExistence type="predicted"/>
<feature type="domain" description="DUF218" evidence="2">
    <location>
        <begin position="98"/>
        <end position="247"/>
    </location>
</feature>
<dbReference type="CDD" id="cd06259">
    <property type="entry name" value="YdcF-like"/>
    <property type="match status" value="1"/>
</dbReference>
<name>A0A1T5FSL3_9BACT</name>